<reference evidence="1" key="2">
    <citation type="submission" date="2020-09" db="EMBL/GenBank/DDBJ databases">
        <authorList>
            <person name="Sun Q."/>
            <person name="Zhou Y."/>
        </authorList>
    </citation>
    <scope>NUCLEOTIDE SEQUENCE</scope>
    <source>
        <strain evidence="1">CGMCC 4.7278</strain>
    </source>
</reference>
<proteinExistence type="predicted"/>
<keyword evidence="2" id="KW-1185">Reference proteome</keyword>
<reference evidence="1" key="1">
    <citation type="journal article" date="2014" name="Int. J. Syst. Evol. Microbiol.">
        <title>Complete genome sequence of Corynebacterium casei LMG S-19264T (=DSM 44701T), isolated from a smear-ripened cheese.</title>
        <authorList>
            <consortium name="US DOE Joint Genome Institute (JGI-PGF)"/>
            <person name="Walter F."/>
            <person name="Albersmeier A."/>
            <person name="Kalinowski J."/>
            <person name="Ruckert C."/>
        </authorList>
    </citation>
    <scope>NUCLEOTIDE SEQUENCE</scope>
    <source>
        <strain evidence="1">CGMCC 4.7278</strain>
    </source>
</reference>
<dbReference type="AlphaFoldDB" id="A0A917V3G7"/>
<evidence type="ECO:0000313" key="1">
    <source>
        <dbReference type="EMBL" id="GGK34465.1"/>
    </source>
</evidence>
<organism evidence="1 2">
    <name type="scientific">Nocardia camponoti</name>
    <dbReference type="NCBI Taxonomy" id="1616106"/>
    <lineage>
        <taxon>Bacteria</taxon>
        <taxon>Bacillati</taxon>
        <taxon>Actinomycetota</taxon>
        <taxon>Actinomycetes</taxon>
        <taxon>Mycobacteriales</taxon>
        <taxon>Nocardiaceae</taxon>
        <taxon>Nocardia</taxon>
    </lineage>
</organism>
<accession>A0A917V3G7</accession>
<sequence length="191" mass="21837">MYWDPTRFVWEESAGTPLIGSERTVLAEPATYLRGEWANRDWRNVPGPFYGAFTDSCWVGRLVAPDHIVYENDRGSEVVFRQPRNPIETRRVLAAAVNDPYQCYACDGDSHWTVSLIREWWADRSRVAEWIEEQYAAWSVLPRDQERDAAFGLRAYGGYLSGGLEAALREYAFWVDNGRAADPGELLPTIV</sequence>
<dbReference type="Proteomes" id="UP000612956">
    <property type="component" value="Unassembled WGS sequence"/>
</dbReference>
<evidence type="ECO:0000313" key="2">
    <source>
        <dbReference type="Proteomes" id="UP000612956"/>
    </source>
</evidence>
<gene>
    <name evidence="1" type="ORF">GCM10011591_02680</name>
</gene>
<dbReference type="EMBL" id="BMMW01000001">
    <property type="protein sequence ID" value="GGK34465.1"/>
    <property type="molecule type" value="Genomic_DNA"/>
</dbReference>
<name>A0A917V3G7_9NOCA</name>
<comment type="caution">
    <text evidence="1">The sequence shown here is derived from an EMBL/GenBank/DDBJ whole genome shotgun (WGS) entry which is preliminary data.</text>
</comment>
<dbReference type="RefSeq" id="WP_229683632.1">
    <property type="nucleotide sequence ID" value="NZ_BMMW01000001.1"/>
</dbReference>
<evidence type="ECO:0008006" key="3">
    <source>
        <dbReference type="Google" id="ProtNLM"/>
    </source>
</evidence>
<protein>
    <recommendedName>
        <fullName evidence="3">Ferredoxin</fullName>
    </recommendedName>
</protein>